<feature type="region of interest" description="Disordered" evidence="1">
    <location>
        <begin position="343"/>
        <end position="604"/>
    </location>
</feature>
<accession>A0AAD7RFF7</accession>
<feature type="compositionally biased region" description="Basic residues" evidence="1">
    <location>
        <begin position="561"/>
        <end position="575"/>
    </location>
</feature>
<feature type="compositionally biased region" description="Polar residues" evidence="1">
    <location>
        <begin position="671"/>
        <end position="683"/>
    </location>
</feature>
<dbReference type="Proteomes" id="UP001221898">
    <property type="component" value="Unassembled WGS sequence"/>
</dbReference>
<evidence type="ECO:0000256" key="1">
    <source>
        <dbReference type="SAM" id="MobiDB-lite"/>
    </source>
</evidence>
<feature type="non-terminal residue" evidence="3">
    <location>
        <position position="700"/>
    </location>
</feature>
<feature type="region of interest" description="Disordered" evidence="1">
    <location>
        <begin position="1"/>
        <end position="47"/>
    </location>
</feature>
<feature type="compositionally biased region" description="Low complexity" evidence="1">
    <location>
        <begin position="343"/>
        <end position="371"/>
    </location>
</feature>
<dbReference type="Pfam" id="PF24889">
    <property type="entry name" value="CCTL2_WNK"/>
    <property type="match status" value="1"/>
</dbReference>
<comment type="caution">
    <text evidence="3">The sequence shown here is derived from an EMBL/GenBank/DDBJ whole genome shotgun (WGS) entry which is preliminary data.</text>
</comment>
<dbReference type="PANTHER" id="PTHR13902">
    <property type="entry name" value="SERINE/THREONINE-PROTEIN KINASE WNK WITH NO LYSINE -RELATED"/>
    <property type="match status" value="1"/>
</dbReference>
<feature type="compositionally biased region" description="Pro residues" evidence="1">
    <location>
        <begin position="431"/>
        <end position="440"/>
    </location>
</feature>
<dbReference type="InterPro" id="IPR056865">
    <property type="entry name" value="CCTL2_WNK"/>
</dbReference>
<dbReference type="FunFam" id="3.10.20.90:FF:000012">
    <property type="entry name" value="Serine/threonine-protein kinase WNK1 isoform 2"/>
    <property type="match status" value="1"/>
</dbReference>
<feature type="region of interest" description="Disordered" evidence="1">
    <location>
        <begin position="202"/>
        <end position="330"/>
    </location>
</feature>
<dbReference type="Gene3D" id="3.10.20.90">
    <property type="entry name" value="Phosphatidylinositol 3-kinase Catalytic Subunit, Chain A, domain 1"/>
    <property type="match status" value="1"/>
</dbReference>
<evidence type="ECO:0000313" key="3">
    <source>
        <dbReference type="EMBL" id="KAJ8379053.1"/>
    </source>
</evidence>
<feature type="compositionally biased region" description="Polar residues" evidence="1">
    <location>
        <begin position="372"/>
        <end position="392"/>
    </location>
</feature>
<name>A0AAD7RFF7_9TELE</name>
<gene>
    <name evidence="3" type="ORF">AAFF_G00231440</name>
</gene>
<dbReference type="AlphaFoldDB" id="A0AAD7RFF7"/>
<feature type="compositionally biased region" description="Basic residues" evidence="1">
    <location>
        <begin position="470"/>
        <end position="489"/>
    </location>
</feature>
<reference evidence="3" key="1">
    <citation type="journal article" date="2023" name="Science">
        <title>Genome structures resolve the early diversification of teleost fishes.</title>
        <authorList>
            <person name="Parey E."/>
            <person name="Louis A."/>
            <person name="Montfort J."/>
            <person name="Bouchez O."/>
            <person name="Roques C."/>
            <person name="Iampietro C."/>
            <person name="Lluch J."/>
            <person name="Castinel A."/>
            <person name="Donnadieu C."/>
            <person name="Desvignes T."/>
            <person name="Floi Bucao C."/>
            <person name="Jouanno E."/>
            <person name="Wen M."/>
            <person name="Mejri S."/>
            <person name="Dirks R."/>
            <person name="Jansen H."/>
            <person name="Henkel C."/>
            <person name="Chen W.J."/>
            <person name="Zahm M."/>
            <person name="Cabau C."/>
            <person name="Klopp C."/>
            <person name="Thompson A.W."/>
            <person name="Robinson-Rechavi M."/>
            <person name="Braasch I."/>
            <person name="Lecointre G."/>
            <person name="Bobe J."/>
            <person name="Postlethwait J.H."/>
            <person name="Berthelot C."/>
            <person name="Roest Crollius H."/>
            <person name="Guiguen Y."/>
        </authorList>
    </citation>
    <scope>NUCLEOTIDE SEQUENCE</scope>
    <source>
        <strain evidence="3">NC1722</strain>
    </source>
</reference>
<feature type="region of interest" description="Disordered" evidence="1">
    <location>
        <begin position="671"/>
        <end position="700"/>
    </location>
</feature>
<keyword evidence="4" id="KW-1185">Reference proteome</keyword>
<feature type="compositionally biased region" description="Polar residues" evidence="1">
    <location>
        <begin position="210"/>
        <end position="219"/>
    </location>
</feature>
<protein>
    <recommendedName>
        <fullName evidence="2">Serine/threonine-protein kinase WNK CCTL2 domain-containing protein</fullName>
    </recommendedName>
</protein>
<evidence type="ECO:0000259" key="2">
    <source>
        <dbReference type="Pfam" id="PF24889"/>
    </source>
</evidence>
<feature type="compositionally biased region" description="Low complexity" evidence="1">
    <location>
        <begin position="457"/>
        <end position="469"/>
    </location>
</feature>
<feature type="domain" description="Serine/threonine-protein kinase WNK CCTL2" evidence="2">
    <location>
        <begin position="59"/>
        <end position="132"/>
    </location>
</feature>
<dbReference type="EMBL" id="JAINUG010000302">
    <property type="protein sequence ID" value="KAJ8379053.1"/>
    <property type="molecule type" value="Genomic_DNA"/>
</dbReference>
<dbReference type="InterPro" id="IPR050588">
    <property type="entry name" value="WNK_Ser-Thr_kinase"/>
</dbReference>
<organism evidence="3 4">
    <name type="scientific">Aldrovandia affinis</name>
    <dbReference type="NCBI Taxonomy" id="143900"/>
    <lineage>
        <taxon>Eukaryota</taxon>
        <taxon>Metazoa</taxon>
        <taxon>Chordata</taxon>
        <taxon>Craniata</taxon>
        <taxon>Vertebrata</taxon>
        <taxon>Euteleostomi</taxon>
        <taxon>Actinopterygii</taxon>
        <taxon>Neopterygii</taxon>
        <taxon>Teleostei</taxon>
        <taxon>Notacanthiformes</taxon>
        <taxon>Halosauridae</taxon>
        <taxon>Aldrovandia</taxon>
    </lineage>
</organism>
<feature type="region of interest" description="Disordered" evidence="1">
    <location>
        <begin position="130"/>
        <end position="161"/>
    </location>
</feature>
<evidence type="ECO:0000313" key="4">
    <source>
        <dbReference type="Proteomes" id="UP001221898"/>
    </source>
</evidence>
<proteinExistence type="predicted"/>
<feature type="compositionally biased region" description="Pro residues" evidence="1">
    <location>
        <begin position="249"/>
        <end position="258"/>
    </location>
</feature>
<feature type="compositionally biased region" description="Low complexity" evidence="1">
    <location>
        <begin position="393"/>
        <end position="402"/>
    </location>
</feature>
<sequence length="700" mass="73898">QAVSQAVESAPPSGPESGRSEAGSCLSDGTEGTSATGQMVRRSRARSIRSRSILEKTRAKLNVLNISHLGDRVAECQLETHNWKMVTFKFDLDGDNPEEIAQIMVDSAFILEVERESFIEQVREVIKTADENGLTREGTPDSGGQGFREQDTPVTSDPLQTGVPADMVTQVVHSAGRRFIISPVPETRLRNPFYDLPLRARAAQPRPSDSAPSTSLQQNEEAEPGATAPGGPTPPPPTSQAQITEDLTPPAPPPPRPYSPAATPEPHLPPPLCLRPLAAWPAGTVQTPRPFRPPSPLPLAQQGQAHGPSQCAEGEGDQQGKAASGGDDIQALKKKLRSLFSDVGSAPADSAGSSSTHTPPHPTTLPLGSPSATPASTPGQATPTGIPNTASQVPVPVTAVPPGGQTAPSSAADGEVEVMPPEGGVKLGRFQPPPPPPPSPALRTRCTAPPPCPELPPARGARRTAAAPHSHGRRPARPPSRRPVSRCRYRAATPGLRQQRLRLWLRGRGLQEGGRPSVGETLAGDPGPTRPAEGRDRSSFTRLGKTPPVLATSHMGLMPSQRRRPPKNKSSKLSRKSPLQPDPGSVSAQSPPSGEVLDLPPPSTEDLCSTVSGLCAAGTDRKGCLGFVCGPSLRNVDDGRAGRSQNRSQKGTFTVDLHMLVDNWARDVISQSQSRKASKQPGTFTARCKSSPARDMLVDK</sequence>